<keyword evidence="1" id="KW-1133">Transmembrane helix</keyword>
<organism evidence="3 4">
    <name type="scientific">Salinibacillus xinjiangensis</name>
    <dbReference type="NCBI Taxonomy" id="1229268"/>
    <lineage>
        <taxon>Bacteria</taxon>
        <taxon>Bacillati</taxon>
        <taxon>Bacillota</taxon>
        <taxon>Bacilli</taxon>
        <taxon>Bacillales</taxon>
        <taxon>Bacillaceae</taxon>
        <taxon>Salinibacillus</taxon>
    </lineage>
</organism>
<dbReference type="PROSITE" id="PS50035">
    <property type="entry name" value="PLD"/>
    <property type="match status" value="2"/>
</dbReference>
<dbReference type="Pfam" id="PF13091">
    <property type="entry name" value="PLDc_2"/>
    <property type="match status" value="2"/>
</dbReference>
<keyword evidence="4" id="KW-1185">Reference proteome</keyword>
<name>A0A6G1X5M0_9BACI</name>
<gene>
    <name evidence="3" type="ORF">GH754_07845</name>
</gene>
<dbReference type="InterPro" id="IPR025202">
    <property type="entry name" value="PLD-like_dom"/>
</dbReference>
<dbReference type="SUPFAM" id="SSF56024">
    <property type="entry name" value="Phospholipase D/nuclease"/>
    <property type="match status" value="2"/>
</dbReference>
<sequence length="397" mass="46587">MTWIAAIGIILICLIFLTWLDFYFGKKHHVKHREKLYFPISNGHYTLYQSGSPLFHDMFQNMKDAKKEINVQFFIVKRDDISEQLLKMLEEKTREGLKVRLLVDRVGGFRLTKDIRYRLREAGVEFAFSSRPGFPFFLYRLNRRNHRKIAVIDGETVYVGGFNIGKEYIDGNVKFSKWRDYHVRLHGPVAHDFQQVFSLDWRESAKPIEVYKPQLRRENGEVQVLATDGVGLENSFLQLFSFAKEEIMIGSPYFVPSRALVHGLKSAINRGVSVKIMVPMRADHPLVKEGAIPYLFEMKRVGADVRLYDQGFFHGKVLIIDQKVCDIGTANFDRRSFFVNKEINVIMYDHTFIEIAREQFMRDFNASIVLSEKWYQQLSWWTRIIKIPLAKLFRPLL</sequence>
<evidence type="ECO:0000313" key="4">
    <source>
        <dbReference type="Proteomes" id="UP000480185"/>
    </source>
</evidence>
<dbReference type="PANTHER" id="PTHR21248:SF7">
    <property type="entry name" value="MINOR CARDIOLIPIN SYNTHASE CLSB"/>
    <property type="match status" value="1"/>
</dbReference>
<feature type="domain" description="PLD phosphodiesterase" evidence="2">
    <location>
        <begin position="309"/>
        <end position="336"/>
    </location>
</feature>
<keyword evidence="1" id="KW-0472">Membrane</keyword>
<protein>
    <submittedName>
        <fullName evidence="3">Cardiolipin synthetase</fullName>
    </submittedName>
</protein>
<dbReference type="Gene3D" id="3.30.870.10">
    <property type="entry name" value="Endonuclease Chain A"/>
    <property type="match status" value="2"/>
</dbReference>
<dbReference type="GO" id="GO:0030572">
    <property type="term" value="F:phosphatidyltransferase activity"/>
    <property type="evidence" value="ECO:0007669"/>
    <property type="project" value="UniProtKB-ARBA"/>
</dbReference>
<dbReference type="SMART" id="SM00155">
    <property type="entry name" value="PLDc"/>
    <property type="match status" value="2"/>
</dbReference>
<evidence type="ECO:0000256" key="1">
    <source>
        <dbReference type="SAM" id="Phobius"/>
    </source>
</evidence>
<comment type="caution">
    <text evidence="3">The sequence shown here is derived from an EMBL/GenBank/DDBJ whole genome shotgun (WGS) entry which is preliminary data.</text>
</comment>
<dbReference type="PANTHER" id="PTHR21248">
    <property type="entry name" value="CARDIOLIPIN SYNTHASE"/>
    <property type="match status" value="1"/>
</dbReference>
<dbReference type="InterPro" id="IPR001736">
    <property type="entry name" value="PLipase_D/transphosphatidylase"/>
</dbReference>
<dbReference type="CDD" id="cd09110">
    <property type="entry name" value="PLDc_CLS_1"/>
    <property type="match status" value="1"/>
</dbReference>
<dbReference type="CDD" id="cd09112">
    <property type="entry name" value="PLDc_CLS_2"/>
    <property type="match status" value="1"/>
</dbReference>
<dbReference type="Proteomes" id="UP000480185">
    <property type="component" value="Unassembled WGS sequence"/>
</dbReference>
<dbReference type="EMBL" id="WJNH01000004">
    <property type="protein sequence ID" value="MRG86237.1"/>
    <property type="molecule type" value="Genomic_DNA"/>
</dbReference>
<evidence type="ECO:0000313" key="3">
    <source>
        <dbReference type="EMBL" id="MRG86237.1"/>
    </source>
</evidence>
<dbReference type="AlphaFoldDB" id="A0A6G1X5M0"/>
<feature type="transmembrane region" description="Helical" evidence="1">
    <location>
        <begin position="6"/>
        <end position="25"/>
    </location>
</feature>
<accession>A0A6G1X5M0</accession>
<keyword evidence="1" id="KW-0812">Transmembrane</keyword>
<dbReference type="RefSeq" id="WP_153728159.1">
    <property type="nucleotide sequence ID" value="NZ_WJNH01000004.1"/>
</dbReference>
<dbReference type="OrthoDB" id="9762009at2"/>
<feature type="domain" description="PLD phosphodiesterase" evidence="2">
    <location>
        <begin position="141"/>
        <end position="168"/>
    </location>
</feature>
<evidence type="ECO:0000259" key="2">
    <source>
        <dbReference type="PROSITE" id="PS50035"/>
    </source>
</evidence>
<reference evidence="3 4" key="1">
    <citation type="submission" date="2019-11" db="EMBL/GenBank/DDBJ databases">
        <authorList>
            <person name="Li J."/>
        </authorList>
    </citation>
    <scope>NUCLEOTIDE SEQUENCE [LARGE SCALE GENOMIC DNA]</scope>
    <source>
        <strain evidence="3 4">J4</strain>
    </source>
</reference>
<proteinExistence type="predicted"/>
<dbReference type="GO" id="GO:0032049">
    <property type="term" value="P:cardiolipin biosynthetic process"/>
    <property type="evidence" value="ECO:0007669"/>
    <property type="project" value="UniProtKB-ARBA"/>
</dbReference>